<evidence type="ECO:0000313" key="1">
    <source>
        <dbReference type="EMBL" id="KAK3221743.1"/>
    </source>
</evidence>
<keyword evidence="2" id="KW-1185">Reference proteome</keyword>
<name>A0AAE0APB8_9ROSI</name>
<protein>
    <recommendedName>
        <fullName evidence="3">RNase H type-1 domain-containing protein</fullName>
    </recommendedName>
</protein>
<accession>A0AAE0APB8</accession>
<dbReference type="EMBL" id="JANJYJ010000003">
    <property type="protein sequence ID" value="KAK3221743.1"/>
    <property type="molecule type" value="Genomic_DNA"/>
</dbReference>
<reference evidence="1" key="1">
    <citation type="journal article" date="2023" name="Plant J.">
        <title>Genome sequences and population genomics provide insights into the demographic history, inbreeding, and mutation load of two 'living fossil' tree species of Dipteronia.</title>
        <authorList>
            <person name="Feng Y."/>
            <person name="Comes H.P."/>
            <person name="Chen J."/>
            <person name="Zhu S."/>
            <person name="Lu R."/>
            <person name="Zhang X."/>
            <person name="Li P."/>
            <person name="Qiu J."/>
            <person name="Olsen K.M."/>
            <person name="Qiu Y."/>
        </authorList>
    </citation>
    <scope>NUCLEOTIDE SEQUENCE</scope>
    <source>
        <strain evidence="1">NBL</strain>
    </source>
</reference>
<dbReference type="AlphaFoldDB" id="A0AAE0APB8"/>
<evidence type="ECO:0000313" key="2">
    <source>
        <dbReference type="Proteomes" id="UP001281410"/>
    </source>
</evidence>
<sequence>MSATFSDQSFSLHGRLARAPVIKSVVWLPLVPVWIKFNTNGAALKSPGVGGCGGVIHNCRAFVKGCFVVPLSHVFAFEAKLIAALLAINYAWKYRTGNQVVGALFKHALGLEVYAWWFSNPSFCSLLVGNDCMG</sequence>
<proteinExistence type="predicted"/>
<dbReference type="SUPFAM" id="SSF53098">
    <property type="entry name" value="Ribonuclease H-like"/>
    <property type="match status" value="1"/>
</dbReference>
<evidence type="ECO:0008006" key="3">
    <source>
        <dbReference type="Google" id="ProtNLM"/>
    </source>
</evidence>
<dbReference type="Proteomes" id="UP001281410">
    <property type="component" value="Unassembled WGS sequence"/>
</dbReference>
<dbReference type="InterPro" id="IPR012337">
    <property type="entry name" value="RNaseH-like_sf"/>
</dbReference>
<organism evidence="1 2">
    <name type="scientific">Dipteronia sinensis</name>
    <dbReference type="NCBI Taxonomy" id="43782"/>
    <lineage>
        <taxon>Eukaryota</taxon>
        <taxon>Viridiplantae</taxon>
        <taxon>Streptophyta</taxon>
        <taxon>Embryophyta</taxon>
        <taxon>Tracheophyta</taxon>
        <taxon>Spermatophyta</taxon>
        <taxon>Magnoliopsida</taxon>
        <taxon>eudicotyledons</taxon>
        <taxon>Gunneridae</taxon>
        <taxon>Pentapetalae</taxon>
        <taxon>rosids</taxon>
        <taxon>malvids</taxon>
        <taxon>Sapindales</taxon>
        <taxon>Sapindaceae</taxon>
        <taxon>Hippocastanoideae</taxon>
        <taxon>Acereae</taxon>
        <taxon>Dipteronia</taxon>
    </lineage>
</organism>
<comment type="caution">
    <text evidence="1">The sequence shown here is derived from an EMBL/GenBank/DDBJ whole genome shotgun (WGS) entry which is preliminary data.</text>
</comment>
<gene>
    <name evidence="1" type="ORF">Dsin_008768</name>
</gene>